<name>A0A5A7T2Z5_CUCMM</name>
<evidence type="ECO:0000256" key="1">
    <source>
        <dbReference type="SAM" id="MobiDB-lite"/>
    </source>
</evidence>
<evidence type="ECO:0000313" key="4">
    <source>
        <dbReference type="Proteomes" id="UP000321393"/>
    </source>
</evidence>
<dbReference type="EMBL" id="SSTD01002896">
    <property type="protein sequence ID" value="TYK27221.1"/>
    <property type="molecule type" value="Genomic_DNA"/>
</dbReference>
<dbReference type="EMBL" id="SSTE01018804">
    <property type="protein sequence ID" value="KAA0037842.1"/>
    <property type="molecule type" value="Genomic_DNA"/>
</dbReference>
<dbReference type="Proteomes" id="UP000321947">
    <property type="component" value="Unassembled WGS sequence"/>
</dbReference>
<proteinExistence type="predicted"/>
<comment type="caution">
    <text evidence="2">The sequence shown here is derived from an EMBL/GenBank/DDBJ whole genome shotgun (WGS) entry which is preliminary data.</text>
</comment>
<gene>
    <name evidence="3" type="ORF">E5676_scaffold236G00970</name>
    <name evidence="2" type="ORF">E6C27_scaffold113G00290</name>
</gene>
<sequence>MLGKRMTDCSLMTTVIESRIKLLKKTFLAIVELRGPTDSDFSWNDDVKCIIAKRDVFNHWVRGARAETFADISLNVPTDNDSIPAEDGMGTEFPTMCSPRMNMLPEDMMGDRSGRSTPQRMAWARSSLLFENHYRMPEESYQPEGRDGDTGDLAYGGHPEPYYGGEEVVLGGES</sequence>
<feature type="compositionally biased region" description="Basic and acidic residues" evidence="1">
    <location>
        <begin position="139"/>
        <end position="149"/>
    </location>
</feature>
<accession>A0A5A7T2Z5</accession>
<dbReference type="AlphaFoldDB" id="A0A5A7T2Z5"/>
<evidence type="ECO:0000313" key="3">
    <source>
        <dbReference type="EMBL" id="TYK27221.1"/>
    </source>
</evidence>
<organism evidence="2 4">
    <name type="scientific">Cucumis melo var. makuwa</name>
    <name type="common">Oriental melon</name>
    <dbReference type="NCBI Taxonomy" id="1194695"/>
    <lineage>
        <taxon>Eukaryota</taxon>
        <taxon>Viridiplantae</taxon>
        <taxon>Streptophyta</taxon>
        <taxon>Embryophyta</taxon>
        <taxon>Tracheophyta</taxon>
        <taxon>Spermatophyta</taxon>
        <taxon>Magnoliopsida</taxon>
        <taxon>eudicotyledons</taxon>
        <taxon>Gunneridae</taxon>
        <taxon>Pentapetalae</taxon>
        <taxon>rosids</taxon>
        <taxon>fabids</taxon>
        <taxon>Cucurbitales</taxon>
        <taxon>Cucurbitaceae</taxon>
        <taxon>Benincaseae</taxon>
        <taxon>Cucumis</taxon>
    </lineage>
</organism>
<feature type="region of interest" description="Disordered" evidence="1">
    <location>
        <begin position="139"/>
        <end position="174"/>
    </location>
</feature>
<evidence type="ECO:0000313" key="5">
    <source>
        <dbReference type="Proteomes" id="UP000321947"/>
    </source>
</evidence>
<protein>
    <submittedName>
        <fullName evidence="2">Retrotransposon protein</fullName>
    </submittedName>
</protein>
<evidence type="ECO:0000313" key="2">
    <source>
        <dbReference type="EMBL" id="KAA0037842.1"/>
    </source>
</evidence>
<dbReference type="Proteomes" id="UP000321393">
    <property type="component" value="Unassembled WGS sequence"/>
</dbReference>
<feature type="compositionally biased region" description="Low complexity" evidence="1">
    <location>
        <begin position="155"/>
        <end position="174"/>
    </location>
</feature>
<reference evidence="4 5" key="1">
    <citation type="submission" date="2019-08" db="EMBL/GenBank/DDBJ databases">
        <title>Draft genome sequences of two oriental melons (Cucumis melo L. var makuwa).</title>
        <authorList>
            <person name="Kwon S.-Y."/>
        </authorList>
    </citation>
    <scope>NUCLEOTIDE SEQUENCE [LARGE SCALE GENOMIC DNA]</scope>
    <source>
        <strain evidence="5">cv. Chang Bougi</strain>
        <strain evidence="4">cv. SW 3</strain>
        <tissue evidence="2">Leaf</tissue>
    </source>
</reference>
<dbReference type="OrthoDB" id="76215at2759"/>